<dbReference type="EMBL" id="JBBNAE010000001">
    <property type="protein sequence ID" value="KAK9153447.1"/>
    <property type="molecule type" value="Genomic_DNA"/>
</dbReference>
<name>A0AAP0KJ13_9MAGN</name>
<evidence type="ECO:0000256" key="1">
    <source>
        <dbReference type="SAM" id="Phobius"/>
    </source>
</evidence>
<sequence>MVWYCGEKFEEFDEEKIGLLRVVLVLVLVLFALRSELFRFVRRVRLRVVLVLFALRSELFRFKYMGNFDCGSAEAMGSTEEVRSAEVMESTEATGSADAVGSVEAMGPTGDSGQLGVGLPTPTPVGWTSISNHGYGFRHGQAPPTTTVVTSHNNSGINTTTRTTTTTYLDLVVAPQRSRAPLLSLLCCIKRET</sequence>
<protein>
    <submittedName>
        <fullName evidence="2">Uncharacterized protein</fullName>
    </submittedName>
</protein>
<organism evidence="2 3">
    <name type="scientific">Stephania japonica</name>
    <dbReference type="NCBI Taxonomy" id="461633"/>
    <lineage>
        <taxon>Eukaryota</taxon>
        <taxon>Viridiplantae</taxon>
        <taxon>Streptophyta</taxon>
        <taxon>Embryophyta</taxon>
        <taxon>Tracheophyta</taxon>
        <taxon>Spermatophyta</taxon>
        <taxon>Magnoliopsida</taxon>
        <taxon>Ranunculales</taxon>
        <taxon>Menispermaceae</taxon>
        <taxon>Menispermoideae</taxon>
        <taxon>Cissampelideae</taxon>
        <taxon>Stephania</taxon>
    </lineage>
</organism>
<reference evidence="2 3" key="1">
    <citation type="submission" date="2024-01" db="EMBL/GenBank/DDBJ databases">
        <title>Genome assemblies of Stephania.</title>
        <authorList>
            <person name="Yang L."/>
        </authorList>
    </citation>
    <scope>NUCLEOTIDE SEQUENCE [LARGE SCALE GENOMIC DNA]</scope>
    <source>
        <strain evidence="2">QJT</strain>
        <tissue evidence="2">Leaf</tissue>
    </source>
</reference>
<keyword evidence="1" id="KW-1133">Transmembrane helix</keyword>
<keyword evidence="1" id="KW-0812">Transmembrane</keyword>
<keyword evidence="1" id="KW-0472">Membrane</keyword>
<dbReference type="Proteomes" id="UP001417504">
    <property type="component" value="Unassembled WGS sequence"/>
</dbReference>
<feature type="transmembrane region" description="Helical" evidence="1">
    <location>
        <begin position="18"/>
        <end position="37"/>
    </location>
</feature>
<evidence type="ECO:0000313" key="2">
    <source>
        <dbReference type="EMBL" id="KAK9153447.1"/>
    </source>
</evidence>
<gene>
    <name evidence="2" type="ORF">Sjap_000927</name>
</gene>
<dbReference type="AlphaFoldDB" id="A0AAP0KJ13"/>
<keyword evidence="3" id="KW-1185">Reference proteome</keyword>
<accession>A0AAP0KJ13</accession>
<comment type="caution">
    <text evidence="2">The sequence shown here is derived from an EMBL/GenBank/DDBJ whole genome shotgun (WGS) entry which is preliminary data.</text>
</comment>
<proteinExistence type="predicted"/>
<evidence type="ECO:0000313" key="3">
    <source>
        <dbReference type="Proteomes" id="UP001417504"/>
    </source>
</evidence>